<evidence type="ECO:0000256" key="4">
    <source>
        <dbReference type="ARBA" id="ARBA00023006"/>
    </source>
</evidence>
<sequence length="881" mass="101601">MPKSQYILKHEQLLRDLKTIIDGLLSRQVANIWSIYGGLSRLHAAVEKIFKHGYKSDGNVNGSYYYFVQGLEWLQPKTSNNYFSIDCEYQPNIPVHLKGDKASIWLYRNLENLTLSTKLGWLLSDRNHLNGCYYSHAFLRSEKYAEATLICLKALERKQPSLMSEINPRLFLLQPNAEDIHKMHRRCSSLPDRYLNKIIYENKTKRSKILERHSEGDLSNELLNPRKEVVGKFKPWSSTPNLYVEKLEVIKEIIQSKTEPSTPIYSKKIFFSNTKNQNKRCTFFQNQENHDVQSTQHSIRFAKKKIKTIVVDNVDIIEHTPPLSNSYSSGTTVVENLDSSSSTPQNFLSDSITLPRSMVDYSFRALPGEKDYKKTPKKSFIEDGGKTILPMSTGYFPKPTKGQSLISFLTSSKISRTNAELDRENAHFSVSEAIISALEQIRYNQDLQLCDERMDDSDPEIMDLKQRIRVRRRQKIEEKQKRLWNSTVFNNGKTDATTSTTSDTYSECSSSDNIDDIEIDEASNLIENKGISISMASLYSEDDIKRMRGVPDGASDVFSAESVAISLISRFKAKQLPKASELEWLVSEKDAPQALLPLPNSWPVNPDDFEGDSVPLRGTQDWAPPRPQIIFTLHPSFTRKQLMIKQNYRCAGCSMRVSPQYASKFRYCEYLGRYFCTGCHSNQLSYIPARILYKWDFTRYAVSTFSYRLLEKMYTDPLFRIFDLNKNIGKIAKDVEFCRRYRLGLFYIKDFVLACRNTSSICETVKPYFKKDKEDIEIYSLQDLVKIKTGEMKKNLKFVVDLCIDHIMNCQICTGRGHICGICKNDDIIFPWQMNLVSRCDKCGTCYHKSCWKVGMSPCKKCTRLSRRRESDMSQSLEGCL</sequence>
<keyword evidence="7" id="KW-1185">Reference proteome</keyword>
<reference evidence="6 7" key="1">
    <citation type="submission" date="2023-03" db="EMBL/GenBank/DDBJ databases">
        <title>Genome insight into feeding habits of ladybird beetles.</title>
        <authorList>
            <person name="Li H.-S."/>
            <person name="Huang Y.-H."/>
            <person name="Pang H."/>
        </authorList>
    </citation>
    <scope>NUCLEOTIDE SEQUENCE [LARGE SCALE GENOMIC DNA]</scope>
    <source>
        <strain evidence="6">SYSU_2023b</strain>
        <tissue evidence="6">Whole body</tissue>
    </source>
</reference>
<dbReference type="SMART" id="SM01175">
    <property type="entry name" value="DUF4206"/>
    <property type="match status" value="1"/>
</dbReference>
<evidence type="ECO:0000259" key="5">
    <source>
        <dbReference type="PROSITE" id="PS50826"/>
    </source>
</evidence>
<accession>A0AAW1TV47</accession>
<keyword evidence="3" id="KW-0967">Endosome</keyword>
<feature type="domain" description="RUN" evidence="5">
    <location>
        <begin position="33"/>
        <end position="167"/>
    </location>
</feature>
<dbReference type="PANTHER" id="PTHR45971:SF1">
    <property type="entry name" value="RUBICON, ISOFORM A"/>
    <property type="match status" value="1"/>
</dbReference>
<dbReference type="InterPro" id="IPR052428">
    <property type="entry name" value="Autophagy_HostDef_Reg"/>
</dbReference>
<gene>
    <name evidence="6" type="ORF">WA026_017032</name>
</gene>
<dbReference type="PROSITE" id="PS50826">
    <property type="entry name" value="RUN"/>
    <property type="match status" value="1"/>
</dbReference>
<name>A0AAW1TV47_9CUCU</name>
<organism evidence="6 7">
    <name type="scientific">Henosepilachna vigintioctopunctata</name>
    <dbReference type="NCBI Taxonomy" id="420089"/>
    <lineage>
        <taxon>Eukaryota</taxon>
        <taxon>Metazoa</taxon>
        <taxon>Ecdysozoa</taxon>
        <taxon>Arthropoda</taxon>
        <taxon>Hexapoda</taxon>
        <taxon>Insecta</taxon>
        <taxon>Pterygota</taxon>
        <taxon>Neoptera</taxon>
        <taxon>Endopterygota</taxon>
        <taxon>Coleoptera</taxon>
        <taxon>Polyphaga</taxon>
        <taxon>Cucujiformia</taxon>
        <taxon>Coccinelloidea</taxon>
        <taxon>Coccinellidae</taxon>
        <taxon>Epilachninae</taxon>
        <taxon>Epilachnini</taxon>
        <taxon>Henosepilachna</taxon>
    </lineage>
</organism>
<dbReference type="Gene3D" id="1.20.58.900">
    <property type="match status" value="1"/>
</dbReference>
<evidence type="ECO:0000256" key="2">
    <source>
        <dbReference type="ARBA" id="ARBA00022553"/>
    </source>
</evidence>
<dbReference type="Pfam" id="PF21054">
    <property type="entry name" value="RUBC_PIKBD"/>
    <property type="match status" value="1"/>
</dbReference>
<dbReference type="SUPFAM" id="SSF140741">
    <property type="entry name" value="RUN domain-like"/>
    <property type="match status" value="1"/>
</dbReference>
<protein>
    <recommendedName>
        <fullName evidence="5">RUN domain-containing protein</fullName>
    </recommendedName>
</protein>
<comment type="caution">
    <text evidence="6">The sequence shown here is derived from an EMBL/GenBank/DDBJ whole genome shotgun (WGS) entry which is preliminary data.</text>
</comment>
<dbReference type="PANTHER" id="PTHR45971">
    <property type="entry name" value="PHOX (PX) DOMAIN-CONTAINING PROTEIN"/>
    <property type="match status" value="1"/>
</dbReference>
<dbReference type="Pfam" id="PF13901">
    <property type="entry name" value="RH_dom"/>
    <property type="match status" value="1"/>
</dbReference>
<proteinExistence type="predicted"/>
<comment type="subcellular location">
    <subcellularLocation>
        <location evidence="1">Late endosome</location>
    </subcellularLocation>
</comment>
<dbReference type="GO" id="GO:0006914">
    <property type="term" value="P:autophagy"/>
    <property type="evidence" value="ECO:0007669"/>
    <property type="project" value="UniProtKB-KW"/>
</dbReference>
<dbReference type="Proteomes" id="UP001431783">
    <property type="component" value="Unassembled WGS sequence"/>
</dbReference>
<dbReference type="GO" id="GO:0005770">
    <property type="term" value="C:late endosome"/>
    <property type="evidence" value="ECO:0007669"/>
    <property type="project" value="UniProtKB-SubCell"/>
</dbReference>
<dbReference type="InterPro" id="IPR037213">
    <property type="entry name" value="Run_dom_sf"/>
</dbReference>
<dbReference type="GO" id="GO:1901981">
    <property type="term" value="F:phosphatidylinositol phosphate binding"/>
    <property type="evidence" value="ECO:0007669"/>
    <property type="project" value="TreeGrafter"/>
</dbReference>
<dbReference type="EMBL" id="JARQZJ010000010">
    <property type="protein sequence ID" value="KAK9872229.1"/>
    <property type="molecule type" value="Genomic_DNA"/>
</dbReference>
<dbReference type="CDD" id="cd17686">
    <property type="entry name" value="RUN_RUBCN"/>
    <property type="match status" value="1"/>
</dbReference>
<dbReference type="AlphaFoldDB" id="A0AAW1TV47"/>
<dbReference type="InterPro" id="IPR004012">
    <property type="entry name" value="Run_dom"/>
</dbReference>
<dbReference type="InterPro" id="IPR048569">
    <property type="entry name" value="RUBC_PIKBD"/>
</dbReference>
<evidence type="ECO:0000313" key="7">
    <source>
        <dbReference type="Proteomes" id="UP001431783"/>
    </source>
</evidence>
<evidence type="ECO:0000256" key="1">
    <source>
        <dbReference type="ARBA" id="ARBA00004603"/>
    </source>
</evidence>
<keyword evidence="2" id="KW-0597">Phosphoprotein</keyword>
<dbReference type="InterPro" id="IPR025258">
    <property type="entry name" value="RH_dom"/>
</dbReference>
<evidence type="ECO:0000256" key="3">
    <source>
        <dbReference type="ARBA" id="ARBA00022753"/>
    </source>
</evidence>
<evidence type="ECO:0000313" key="6">
    <source>
        <dbReference type="EMBL" id="KAK9872229.1"/>
    </source>
</evidence>
<keyword evidence="4" id="KW-0072">Autophagy</keyword>